<keyword evidence="3" id="KW-1185">Reference proteome</keyword>
<dbReference type="Proteomes" id="UP001600165">
    <property type="component" value="Unassembled WGS sequence"/>
</dbReference>
<dbReference type="SUPFAM" id="SSF47413">
    <property type="entry name" value="lambda repressor-like DNA-binding domains"/>
    <property type="match status" value="1"/>
</dbReference>
<gene>
    <name evidence="2" type="ORF">ACFVKH_08065</name>
</gene>
<dbReference type="PANTHER" id="PTHR46844:SF1">
    <property type="entry name" value="SLR5058 PROTEIN"/>
    <property type="match status" value="1"/>
</dbReference>
<evidence type="ECO:0000313" key="2">
    <source>
        <dbReference type="EMBL" id="MFE4106227.1"/>
    </source>
</evidence>
<dbReference type="InterPro" id="IPR001387">
    <property type="entry name" value="Cro/C1-type_HTH"/>
</dbReference>
<reference evidence="2 3" key="1">
    <citation type="submission" date="2024-10" db="EMBL/GenBank/DDBJ databases">
        <authorList>
            <person name="Ratan Roy A."/>
            <person name="Morales Sandoval P.H."/>
            <person name="De Los Santos Villalobos S."/>
            <person name="Chakraborty S."/>
            <person name="Mukherjee J."/>
        </authorList>
    </citation>
    <scope>NUCLEOTIDE SEQUENCE [LARGE SCALE GENOMIC DNA]</scope>
    <source>
        <strain evidence="2 3">S1</strain>
    </source>
</reference>
<organism evidence="2 3">
    <name type="scientific">Almyronema epifaneia S1</name>
    <dbReference type="NCBI Taxonomy" id="2991925"/>
    <lineage>
        <taxon>Bacteria</taxon>
        <taxon>Bacillati</taxon>
        <taxon>Cyanobacteriota</taxon>
        <taxon>Cyanophyceae</taxon>
        <taxon>Nodosilineales</taxon>
        <taxon>Nodosilineaceae</taxon>
        <taxon>Almyronema</taxon>
        <taxon>Almyronema epifaneia</taxon>
    </lineage>
</organism>
<dbReference type="SUPFAM" id="SSF52540">
    <property type="entry name" value="P-loop containing nucleoside triphosphate hydrolases"/>
    <property type="match status" value="2"/>
</dbReference>
<dbReference type="Gene3D" id="3.40.50.300">
    <property type="entry name" value="P-loop containing nucleotide triphosphate hydrolases"/>
    <property type="match status" value="1"/>
</dbReference>
<dbReference type="PROSITE" id="PS50837">
    <property type="entry name" value="NACHT"/>
    <property type="match status" value="1"/>
</dbReference>
<accession>A0ABW6IED3</accession>
<proteinExistence type="predicted"/>
<dbReference type="PANTHER" id="PTHR46844">
    <property type="entry name" value="SLR5058 PROTEIN"/>
    <property type="match status" value="1"/>
</dbReference>
<comment type="caution">
    <text evidence="2">The sequence shown here is derived from an EMBL/GenBank/DDBJ whole genome shotgun (WGS) entry which is preliminary data.</text>
</comment>
<dbReference type="InterPro" id="IPR010982">
    <property type="entry name" value="Lambda_DNA-bd_dom_sf"/>
</dbReference>
<dbReference type="CDD" id="cd00093">
    <property type="entry name" value="HTH_XRE"/>
    <property type="match status" value="1"/>
</dbReference>
<dbReference type="InterPro" id="IPR054501">
    <property type="entry name" value="NCH2"/>
</dbReference>
<name>A0ABW6IED3_9CYAN</name>
<dbReference type="RefSeq" id="WP_377963779.1">
    <property type="nucleotide sequence ID" value="NZ_JBHZOL010000057.1"/>
</dbReference>
<sequence>MAARSLTATPESIEPIDRALTEKGWSREDLAQRCECSRQPAVKFCSGKSVSRKLFVSFCKALDLNWEEIAGLKPTAATLEPIKAKADIDALVQTIRQQVKADIHHRCGTMRVLDMTQPIGLGDIYTDVNILEKLSGRRRLGIADLLENCDLENFDRFSLGQIHHERVPGLEAVERHNKLLILGKPGAGKTTFMKRLATLCNQGKFQAQQVPIFVTLKEFAEAQEKPGLQAYIANQWQACEVEAVAALAVILQQGRALILLDGLDEVQAADHDRILQEIKGFTHQFRGCQFVMTCRIAAREYTFQQFTEVEVADFNPAQIEDFATKWFQAKQDAEKGKIFIQRLKDNKPIQELATNPLLLTLLCLVFGEAADFPANRSELYKEGLDVLLKKWDAKRNIERDQVYKKLSLKRKEDLLSQLALQTFARGDYFFKQKVVEQQIIDYIRNLPGANEDAEALQLDSEAVLKSIAAQHGLLVERASGIYSFSHLTFQEYFTAKQITSPTAQLQAALENLVTHITEKRYCEIFLLAVGMLPEADGLLLAMKSQADQLIGEDASLQAFLGWVEQKSHSVNATYKPAAIRAFYLGLDLYLTCTLDQSLYLAYALDRIFGHALEYTLEYTPELIPALDLDLDFDLYICLDFNLDFDLDFNLNLDLTLTHSIKQVSQSDPALKLKLEALKDQLPDKNGLEEDLQAWWQEHGDNWTDNLRSAMIEHRNIGHDWQFTEEQQASLQQYYNANRLLVACLNSDCYVTKATRQYIEDTLLLPMSEIEKYQPPSP</sequence>
<dbReference type="Pfam" id="PF05729">
    <property type="entry name" value="NACHT"/>
    <property type="match status" value="1"/>
</dbReference>
<protein>
    <submittedName>
        <fullName evidence="2">NACHT domain-containing protein</fullName>
    </submittedName>
</protein>
<evidence type="ECO:0000259" key="1">
    <source>
        <dbReference type="PROSITE" id="PS50837"/>
    </source>
</evidence>
<dbReference type="EMBL" id="JBHZOL010000057">
    <property type="protein sequence ID" value="MFE4106227.1"/>
    <property type="molecule type" value="Genomic_DNA"/>
</dbReference>
<dbReference type="InterPro" id="IPR027417">
    <property type="entry name" value="P-loop_NTPase"/>
</dbReference>
<feature type="domain" description="NACHT" evidence="1">
    <location>
        <begin position="177"/>
        <end position="295"/>
    </location>
</feature>
<dbReference type="InterPro" id="IPR007111">
    <property type="entry name" value="NACHT_NTPase"/>
</dbReference>
<evidence type="ECO:0000313" key="3">
    <source>
        <dbReference type="Proteomes" id="UP001600165"/>
    </source>
</evidence>
<dbReference type="Pfam" id="PF22727">
    <property type="entry name" value="NCH2"/>
    <property type="match status" value="1"/>
</dbReference>